<keyword evidence="3" id="KW-0804">Transcription</keyword>
<dbReference type="Proteomes" id="UP000245535">
    <property type="component" value="Unassembled WGS sequence"/>
</dbReference>
<dbReference type="AlphaFoldDB" id="A0A315ZBY4"/>
<dbReference type="CDD" id="cd06529">
    <property type="entry name" value="S24_LexA-like"/>
    <property type="match status" value="1"/>
</dbReference>
<dbReference type="Pfam" id="PF00717">
    <property type="entry name" value="Peptidase_S24"/>
    <property type="match status" value="1"/>
</dbReference>
<dbReference type="PROSITE" id="PS50943">
    <property type="entry name" value="HTH_CROC1"/>
    <property type="match status" value="1"/>
</dbReference>
<keyword evidence="1" id="KW-0805">Transcription regulation</keyword>
<dbReference type="OrthoDB" id="3831186at2"/>
<evidence type="ECO:0000313" key="6">
    <source>
        <dbReference type="Proteomes" id="UP000245535"/>
    </source>
</evidence>
<organism evidence="5 6">
    <name type="scientific">Sediminitomix flava</name>
    <dbReference type="NCBI Taxonomy" id="379075"/>
    <lineage>
        <taxon>Bacteria</taxon>
        <taxon>Pseudomonadati</taxon>
        <taxon>Bacteroidota</taxon>
        <taxon>Cytophagia</taxon>
        <taxon>Cytophagales</taxon>
        <taxon>Flammeovirgaceae</taxon>
        <taxon>Sediminitomix</taxon>
    </lineage>
</organism>
<comment type="caution">
    <text evidence="5">The sequence shown here is derived from an EMBL/GenBank/DDBJ whole genome shotgun (WGS) entry which is preliminary data.</text>
</comment>
<dbReference type="PANTHER" id="PTHR40661">
    <property type="match status" value="1"/>
</dbReference>
<evidence type="ECO:0000259" key="4">
    <source>
        <dbReference type="PROSITE" id="PS50943"/>
    </source>
</evidence>
<reference evidence="5 6" key="1">
    <citation type="submission" date="2018-03" db="EMBL/GenBank/DDBJ databases">
        <title>Genomic Encyclopedia of Archaeal and Bacterial Type Strains, Phase II (KMG-II): from individual species to whole genera.</title>
        <authorList>
            <person name="Goeker M."/>
        </authorList>
    </citation>
    <scope>NUCLEOTIDE SEQUENCE [LARGE SCALE GENOMIC DNA]</scope>
    <source>
        <strain evidence="5 6">DSM 28229</strain>
    </source>
</reference>
<accession>A0A315ZBY4</accession>
<dbReference type="InterPro" id="IPR036286">
    <property type="entry name" value="LexA/Signal_pep-like_sf"/>
</dbReference>
<dbReference type="SMART" id="SM00530">
    <property type="entry name" value="HTH_XRE"/>
    <property type="match status" value="1"/>
</dbReference>
<dbReference type="InterPro" id="IPR010982">
    <property type="entry name" value="Lambda_DNA-bd_dom_sf"/>
</dbReference>
<dbReference type="EMBL" id="QGDO01000002">
    <property type="protein sequence ID" value="PWJ42593.1"/>
    <property type="molecule type" value="Genomic_DNA"/>
</dbReference>
<evidence type="ECO:0000256" key="1">
    <source>
        <dbReference type="ARBA" id="ARBA00023015"/>
    </source>
</evidence>
<dbReference type="RefSeq" id="WP_109616731.1">
    <property type="nucleotide sequence ID" value="NZ_QGDO01000002.1"/>
</dbReference>
<keyword evidence="2" id="KW-0238">DNA-binding</keyword>
<dbReference type="Pfam" id="PF01381">
    <property type="entry name" value="HTH_3"/>
    <property type="match status" value="1"/>
</dbReference>
<evidence type="ECO:0000256" key="3">
    <source>
        <dbReference type="ARBA" id="ARBA00023163"/>
    </source>
</evidence>
<evidence type="ECO:0000256" key="2">
    <source>
        <dbReference type="ARBA" id="ARBA00023125"/>
    </source>
</evidence>
<dbReference type="InterPro" id="IPR015927">
    <property type="entry name" value="Peptidase_S24_S26A/B/C"/>
</dbReference>
<dbReference type="Gene3D" id="2.10.109.10">
    <property type="entry name" value="Umud Fragment, subunit A"/>
    <property type="match status" value="1"/>
</dbReference>
<evidence type="ECO:0000313" key="5">
    <source>
        <dbReference type="EMBL" id="PWJ42593.1"/>
    </source>
</evidence>
<sequence length="262" mass="30071">MFFNQNIRYLRKLHQLTQAELAKEIGLSRKNISAYEDRSQPKLNVLLKIAQHFNVSVDHLLTRNLGEEAIKASSVVEENEKFTSGTNLRVLSITVDHDNNENIELVPQKASAGYASGFADPEFLKELPKFQLPFLSANKTYRAFEVKGDSMLPLLPGSIVIGELVLDWNELREGEICVVIAKSEGVVLKKVYDKLKERNSFLLKSNNPQYPHFELPIDEIQEVWRYSAHIASSFPEDVMDRDDLNQTIERLKDEIYELNHQK</sequence>
<proteinExistence type="predicted"/>
<dbReference type="GO" id="GO:0003677">
    <property type="term" value="F:DNA binding"/>
    <property type="evidence" value="ECO:0007669"/>
    <property type="project" value="UniProtKB-KW"/>
</dbReference>
<dbReference type="SUPFAM" id="SSF47413">
    <property type="entry name" value="lambda repressor-like DNA-binding domains"/>
    <property type="match status" value="1"/>
</dbReference>
<feature type="domain" description="HTH cro/C1-type" evidence="4">
    <location>
        <begin position="7"/>
        <end position="60"/>
    </location>
</feature>
<dbReference type="PANTHER" id="PTHR40661:SF3">
    <property type="entry name" value="FELS-1 PROPHAGE TRANSCRIPTIONAL REGULATOR"/>
    <property type="match status" value="1"/>
</dbReference>
<dbReference type="SUPFAM" id="SSF51306">
    <property type="entry name" value="LexA/Signal peptidase"/>
    <property type="match status" value="1"/>
</dbReference>
<dbReference type="InterPro" id="IPR039418">
    <property type="entry name" value="LexA-like"/>
</dbReference>
<dbReference type="CDD" id="cd00093">
    <property type="entry name" value="HTH_XRE"/>
    <property type="match status" value="1"/>
</dbReference>
<name>A0A315ZBY4_SEDFL</name>
<dbReference type="InterPro" id="IPR001387">
    <property type="entry name" value="Cro/C1-type_HTH"/>
</dbReference>
<gene>
    <name evidence="5" type="ORF">BC781_102137</name>
</gene>
<dbReference type="Gene3D" id="1.10.260.40">
    <property type="entry name" value="lambda repressor-like DNA-binding domains"/>
    <property type="match status" value="1"/>
</dbReference>
<protein>
    <submittedName>
        <fullName evidence="5">Phage repressor protein C with HTH and peptisase S24 domain</fullName>
    </submittedName>
</protein>
<keyword evidence="6" id="KW-1185">Reference proteome</keyword>